<evidence type="ECO:0000256" key="3">
    <source>
        <dbReference type="ARBA" id="ARBA00022801"/>
    </source>
</evidence>
<dbReference type="InterPro" id="IPR052379">
    <property type="entry name" value="Type_VII_TA_RNase"/>
</dbReference>
<keyword evidence="3" id="KW-0378">Hydrolase</keyword>
<evidence type="ECO:0000313" key="5">
    <source>
        <dbReference type="EMBL" id="GFP27945.1"/>
    </source>
</evidence>
<dbReference type="GO" id="GO:0004540">
    <property type="term" value="F:RNA nuclease activity"/>
    <property type="evidence" value="ECO:0007669"/>
    <property type="project" value="InterPro"/>
</dbReference>
<evidence type="ECO:0008006" key="7">
    <source>
        <dbReference type="Google" id="ProtNLM"/>
    </source>
</evidence>
<dbReference type="GO" id="GO:0110001">
    <property type="term" value="C:toxin-antitoxin complex"/>
    <property type="evidence" value="ECO:0007669"/>
    <property type="project" value="InterPro"/>
</dbReference>
<evidence type="ECO:0000256" key="2">
    <source>
        <dbReference type="ARBA" id="ARBA00022722"/>
    </source>
</evidence>
<dbReference type="GO" id="GO:0016787">
    <property type="term" value="F:hydrolase activity"/>
    <property type="evidence" value="ECO:0007669"/>
    <property type="project" value="UniProtKB-KW"/>
</dbReference>
<evidence type="ECO:0000256" key="4">
    <source>
        <dbReference type="ARBA" id="ARBA00024207"/>
    </source>
</evidence>
<keyword evidence="1" id="KW-1277">Toxin-antitoxin system</keyword>
<reference evidence="5 6" key="1">
    <citation type="journal article" date="2020" name="Front. Microbiol.">
        <title>Single-cell genomics of novel Actinobacteria with the Wood-Ljungdahl pathway discovered in a serpentinizing system.</title>
        <authorList>
            <person name="Merino N."/>
            <person name="Kawai M."/>
            <person name="Boyd E.S."/>
            <person name="Colman D.R."/>
            <person name="McGlynn S.E."/>
            <person name="Nealson K.H."/>
            <person name="Kurokawa K."/>
            <person name="Hongoh Y."/>
        </authorList>
    </citation>
    <scope>NUCLEOTIDE SEQUENCE [LARGE SCALE GENOMIC DNA]</scope>
    <source>
        <strain evidence="5 6">S33</strain>
    </source>
</reference>
<gene>
    <name evidence="5" type="ORF">HKBW3S33_01356</name>
</gene>
<dbReference type="PANTHER" id="PTHR33397:SF3">
    <property type="entry name" value="MRNA NUCLEASE HEPT"/>
    <property type="match status" value="1"/>
</dbReference>
<comment type="caution">
    <text evidence="5">The sequence shown here is derived from an EMBL/GenBank/DDBJ whole genome shotgun (WGS) entry which is preliminary data.</text>
</comment>
<organism evidence="5 6">
    <name type="scientific">Candidatus Hakubella thermalkaliphila</name>
    <dbReference type="NCBI Taxonomy" id="2754717"/>
    <lineage>
        <taxon>Bacteria</taxon>
        <taxon>Bacillati</taxon>
        <taxon>Actinomycetota</taxon>
        <taxon>Actinomycetota incertae sedis</taxon>
        <taxon>Candidatus Hakubellales</taxon>
        <taxon>Candidatus Hakubellaceae</taxon>
        <taxon>Candidatus Hakubella</taxon>
    </lineage>
</organism>
<dbReference type="AlphaFoldDB" id="A0A6V8P5P2"/>
<dbReference type="InterPro" id="IPR037038">
    <property type="entry name" value="HepT-like_sf"/>
</dbReference>
<dbReference type="EMBL" id="BLRY01000087">
    <property type="protein sequence ID" value="GFP27945.1"/>
    <property type="molecule type" value="Genomic_DNA"/>
</dbReference>
<evidence type="ECO:0000313" key="6">
    <source>
        <dbReference type="Proteomes" id="UP000591948"/>
    </source>
</evidence>
<keyword evidence="2" id="KW-0540">Nuclease</keyword>
<accession>A0A6V8P5P2</accession>
<keyword evidence="6" id="KW-1185">Reference proteome</keyword>
<dbReference type="Proteomes" id="UP000591948">
    <property type="component" value="Unassembled WGS sequence"/>
</dbReference>
<sequence>MPEALLSVIWAPAKMVDKTLIIRKIVLISKDCEALKSLAQLSYEDYVAEPTNEVLAERYLERMIGRMIDINYHLITEKGHPPPPDYFQSFLKLAEIKILPFDLVQQIAPCAGLRNRIVHEYDEIDTKKVYEGLQAAMRDIPLYLNYISKFIEE</sequence>
<dbReference type="Gene3D" id="1.20.120.580">
    <property type="entry name" value="bsu32300-like"/>
    <property type="match status" value="1"/>
</dbReference>
<dbReference type="InterPro" id="IPR008201">
    <property type="entry name" value="HepT-like"/>
</dbReference>
<evidence type="ECO:0000256" key="1">
    <source>
        <dbReference type="ARBA" id="ARBA00022649"/>
    </source>
</evidence>
<protein>
    <recommendedName>
        <fullName evidence="7">DUF86 domain-containing protein</fullName>
    </recommendedName>
</protein>
<comment type="similarity">
    <text evidence="4">Belongs to the HepT RNase toxin family.</text>
</comment>
<proteinExistence type="inferred from homology"/>
<dbReference type="NCBIfam" id="NF047751">
    <property type="entry name" value="HepT_toxin"/>
    <property type="match status" value="1"/>
</dbReference>
<dbReference type="PANTHER" id="PTHR33397">
    <property type="entry name" value="UPF0331 PROTEIN YUTE"/>
    <property type="match status" value="1"/>
</dbReference>
<dbReference type="Pfam" id="PF01934">
    <property type="entry name" value="HepT-like"/>
    <property type="match status" value="1"/>
</dbReference>
<name>A0A6V8P5P2_9ACTN</name>